<evidence type="ECO:0000256" key="1">
    <source>
        <dbReference type="SAM" id="Coils"/>
    </source>
</evidence>
<dbReference type="AlphaFoldDB" id="A0A5N5ZW17"/>
<evidence type="ECO:0000259" key="2">
    <source>
        <dbReference type="Pfam" id="PF13191"/>
    </source>
</evidence>
<proteinExistence type="predicted"/>
<dbReference type="InterPro" id="IPR011990">
    <property type="entry name" value="TPR-like_helical_dom_sf"/>
</dbReference>
<dbReference type="EMBL" id="VDLY02000024">
    <property type="protein sequence ID" value="KAB8159550.1"/>
    <property type="molecule type" value="Genomic_DNA"/>
</dbReference>
<organism evidence="3 4">
    <name type="scientific">Streptomyces mimosae</name>
    <dbReference type="NCBI Taxonomy" id="2586635"/>
    <lineage>
        <taxon>Bacteria</taxon>
        <taxon>Bacillati</taxon>
        <taxon>Actinomycetota</taxon>
        <taxon>Actinomycetes</taxon>
        <taxon>Kitasatosporales</taxon>
        <taxon>Streptomycetaceae</taxon>
        <taxon>Streptomyces</taxon>
    </lineage>
</organism>
<dbReference type="PANTHER" id="PTHR47691">
    <property type="entry name" value="REGULATOR-RELATED"/>
    <property type="match status" value="1"/>
</dbReference>
<evidence type="ECO:0000313" key="4">
    <source>
        <dbReference type="Proteomes" id="UP000314251"/>
    </source>
</evidence>
<accession>A0A5N5ZW17</accession>
<dbReference type="OrthoDB" id="3311584at2"/>
<dbReference type="InterPro" id="IPR041664">
    <property type="entry name" value="AAA_16"/>
</dbReference>
<keyword evidence="4" id="KW-1185">Reference proteome</keyword>
<reference evidence="3" key="1">
    <citation type="submission" date="2019-10" db="EMBL/GenBank/DDBJ databases">
        <title>Nonomuraea sp. nov., isolated from Phyllanthus amarus.</title>
        <authorList>
            <person name="Klykleung N."/>
            <person name="Tanasupawat S."/>
        </authorList>
    </citation>
    <scope>NUCLEOTIDE SEQUENCE [LARGE SCALE GENOMIC DNA]</scope>
    <source>
        <strain evidence="3">3MP-10</strain>
    </source>
</reference>
<dbReference type="Gene3D" id="1.25.40.10">
    <property type="entry name" value="Tetratricopeptide repeat domain"/>
    <property type="match status" value="2"/>
</dbReference>
<dbReference type="SUPFAM" id="SSF52540">
    <property type="entry name" value="P-loop containing nucleoside triphosphate hydrolases"/>
    <property type="match status" value="1"/>
</dbReference>
<name>A0A5N5ZW17_9ACTN</name>
<dbReference type="PANTHER" id="PTHR47691:SF3">
    <property type="entry name" value="HTH-TYPE TRANSCRIPTIONAL REGULATOR RV0890C-RELATED"/>
    <property type="match status" value="1"/>
</dbReference>
<dbReference type="Proteomes" id="UP000314251">
    <property type="component" value="Unassembled WGS sequence"/>
</dbReference>
<feature type="coiled-coil region" evidence="1">
    <location>
        <begin position="730"/>
        <end position="757"/>
    </location>
</feature>
<dbReference type="InterPro" id="IPR027417">
    <property type="entry name" value="P-loop_NTPase"/>
</dbReference>
<keyword evidence="1" id="KW-0175">Coiled coil</keyword>
<evidence type="ECO:0000313" key="3">
    <source>
        <dbReference type="EMBL" id="KAB8159550.1"/>
    </source>
</evidence>
<gene>
    <name evidence="3" type="ORF">FH607_028075</name>
</gene>
<protein>
    <submittedName>
        <fullName evidence="3">AAA family ATPase</fullName>
    </submittedName>
</protein>
<feature type="domain" description="Orc1-like AAA ATPase" evidence="2">
    <location>
        <begin position="192"/>
        <end position="287"/>
    </location>
</feature>
<dbReference type="Pfam" id="PF13191">
    <property type="entry name" value="AAA_16"/>
    <property type="match status" value="1"/>
</dbReference>
<comment type="caution">
    <text evidence="3">The sequence shown here is derived from an EMBL/GenBank/DDBJ whole genome shotgun (WGS) entry which is preliminary data.</text>
</comment>
<sequence length="842" mass="91940">MFVERVSVCVMRNAFYQGVERGRFGRGAACVDQLPSREGGVTGVMREQDWSDALESAISRAVRGDDRDAPGLGEWSASVRVRLAGHPEVLALWERVLTGRDATEKERLARRLAGLAVRDEGVRRALAGWLGLSHDASMDPVHHTNALSDSAQVLGPSVQARDIHGGIHLHGLPARLGDRPPVPRQLPLYSANFVGREAELRALEECRASAPGGSPRLLVVSGPPGIGKTTLVTRWLAQVADEFVDGQLFADLGAYGPAGPVSPAEVLEHFLRAMGATSVPEGLAERSALWRSMTTDCRLAVLLDDGLSAAQVRPLLPASGNCLVVTTSRRQLTGLLMDGAVIHQLEALDPDAALELLARGGGGARVRENAVAARDVVRLCAYLPLAVSLAAAHLAVRPRQPLSAMAEQLADDQALFDALTVDGEDAIRAALDASYRLLSDEARALYRAAGLLPVARLDLPMVASAVGGTVAHTGPALDRLVESNLLHHLGGDVYRFHDLVRSHARERALAEEDQPERELLLRRFAEWCLAMTATAQRVLTPHHVDPEREHLHPPTALVPFTTREAALAWLGAERGTLMGVVRSSFEAGWFDLCWQLVDAMLPFFYRFRPTQEWIEAHELGAEAARRIGHRQGLSRMLITGGGGLRNAGRYEESARWYKEAAEVARANGDRLQRARALHGLGNTWIWLERLPEAREMLRGALEERAAVGYRRGVALSRVSLGEIAIRLGEYGEAMRELAEARASLEEMRETYDAARALALLGLATGLHGDRDAGEARLREAMGEFERAGSRHWQARAWEMLGEVAQTDGDRAEAGRRYRHSLSLYTPLSGRDADRLEERLAKL</sequence>
<dbReference type="Gene3D" id="3.40.50.300">
    <property type="entry name" value="P-loop containing nucleotide triphosphate hydrolases"/>
    <property type="match status" value="1"/>
</dbReference>
<dbReference type="SUPFAM" id="SSF48452">
    <property type="entry name" value="TPR-like"/>
    <property type="match status" value="1"/>
</dbReference>